<dbReference type="OrthoDB" id="283615at2"/>
<feature type="compositionally biased region" description="Basic and acidic residues" evidence="1">
    <location>
        <begin position="145"/>
        <end position="161"/>
    </location>
</feature>
<feature type="signal peptide" evidence="2">
    <location>
        <begin position="1"/>
        <end position="21"/>
    </location>
</feature>
<dbReference type="Gene3D" id="1.20.120.1490">
    <property type="match status" value="1"/>
</dbReference>
<dbReference type="Proteomes" id="UP000319143">
    <property type="component" value="Unassembled WGS sequence"/>
</dbReference>
<evidence type="ECO:0008006" key="5">
    <source>
        <dbReference type="Google" id="ProtNLM"/>
    </source>
</evidence>
<dbReference type="AlphaFoldDB" id="A0A5C6E6N5"/>
<protein>
    <recommendedName>
        <fullName evidence="5">LTXXQ motif protein</fullName>
    </recommendedName>
</protein>
<gene>
    <name evidence="3" type="ORF">Poly41_11400</name>
</gene>
<evidence type="ECO:0000256" key="2">
    <source>
        <dbReference type="SAM" id="SignalP"/>
    </source>
</evidence>
<sequence precursor="true">MKIRMMSVLALAMCLTIPASADETTTKKRGNRGASRSAANQLIKQLESVQLTDAQVEKIKEMAKKVDTEMNQIRESAKLTPELLKKRMEAQQSMKDSDKKGSEMVAAINKAAGLTEAQAEAMKKIMAVRQKLQKEVMAILTDEQKELLPERMTKPAGEKKANQGGKKRNKNKEAT</sequence>
<name>A0A5C6E6N5_9BACT</name>
<evidence type="ECO:0000313" key="4">
    <source>
        <dbReference type="Proteomes" id="UP000319143"/>
    </source>
</evidence>
<keyword evidence="2" id="KW-0732">Signal</keyword>
<dbReference type="RefSeq" id="WP_146524819.1">
    <property type="nucleotide sequence ID" value="NZ_SJPV01000001.1"/>
</dbReference>
<feature type="compositionally biased region" description="Basic residues" evidence="1">
    <location>
        <begin position="165"/>
        <end position="175"/>
    </location>
</feature>
<evidence type="ECO:0000313" key="3">
    <source>
        <dbReference type="EMBL" id="TWU42839.1"/>
    </source>
</evidence>
<feature type="chain" id="PRO_5023151574" description="LTXXQ motif protein" evidence="2">
    <location>
        <begin position="22"/>
        <end position="175"/>
    </location>
</feature>
<dbReference type="EMBL" id="SJPV01000001">
    <property type="protein sequence ID" value="TWU42839.1"/>
    <property type="molecule type" value="Genomic_DNA"/>
</dbReference>
<feature type="region of interest" description="Disordered" evidence="1">
    <location>
        <begin position="145"/>
        <end position="175"/>
    </location>
</feature>
<comment type="caution">
    <text evidence="3">The sequence shown here is derived from an EMBL/GenBank/DDBJ whole genome shotgun (WGS) entry which is preliminary data.</text>
</comment>
<accession>A0A5C6E6N5</accession>
<keyword evidence="4" id="KW-1185">Reference proteome</keyword>
<reference evidence="3 4" key="1">
    <citation type="submission" date="2019-02" db="EMBL/GenBank/DDBJ databases">
        <title>Deep-cultivation of Planctomycetes and their phenomic and genomic characterization uncovers novel biology.</title>
        <authorList>
            <person name="Wiegand S."/>
            <person name="Jogler M."/>
            <person name="Boedeker C."/>
            <person name="Pinto D."/>
            <person name="Vollmers J."/>
            <person name="Rivas-Marin E."/>
            <person name="Kohn T."/>
            <person name="Peeters S.H."/>
            <person name="Heuer A."/>
            <person name="Rast P."/>
            <person name="Oberbeckmann S."/>
            <person name="Bunk B."/>
            <person name="Jeske O."/>
            <person name="Meyerdierks A."/>
            <person name="Storesund J.E."/>
            <person name="Kallscheuer N."/>
            <person name="Luecker S."/>
            <person name="Lage O.M."/>
            <person name="Pohl T."/>
            <person name="Merkel B.J."/>
            <person name="Hornburger P."/>
            <person name="Mueller R.-W."/>
            <person name="Bruemmer F."/>
            <person name="Labrenz M."/>
            <person name="Spormann A.M."/>
            <person name="Op Den Camp H."/>
            <person name="Overmann J."/>
            <person name="Amann R."/>
            <person name="Jetten M.S.M."/>
            <person name="Mascher T."/>
            <person name="Medema M.H."/>
            <person name="Devos D.P."/>
            <person name="Kaster A.-K."/>
            <person name="Ovreas L."/>
            <person name="Rohde M."/>
            <person name="Galperin M.Y."/>
            <person name="Jogler C."/>
        </authorList>
    </citation>
    <scope>NUCLEOTIDE SEQUENCE [LARGE SCALE GENOMIC DNA]</scope>
    <source>
        <strain evidence="3 4">Poly41</strain>
    </source>
</reference>
<organism evidence="3 4">
    <name type="scientific">Novipirellula artificiosorum</name>
    <dbReference type="NCBI Taxonomy" id="2528016"/>
    <lineage>
        <taxon>Bacteria</taxon>
        <taxon>Pseudomonadati</taxon>
        <taxon>Planctomycetota</taxon>
        <taxon>Planctomycetia</taxon>
        <taxon>Pirellulales</taxon>
        <taxon>Pirellulaceae</taxon>
        <taxon>Novipirellula</taxon>
    </lineage>
</organism>
<evidence type="ECO:0000256" key="1">
    <source>
        <dbReference type="SAM" id="MobiDB-lite"/>
    </source>
</evidence>
<proteinExistence type="predicted"/>